<accession>A0ABQ5SUR6</accession>
<proteinExistence type="predicted"/>
<keyword evidence="2" id="KW-1185">Reference proteome</keyword>
<dbReference type="Proteomes" id="UP001142292">
    <property type="component" value="Unassembled WGS sequence"/>
</dbReference>
<evidence type="ECO:0000313" key="1">
    <source>
        <dbReference type="EMBL" id="GLJ67760.1"/>
    </source>
</evidence>
<evidence type="ECO:0000313" key="2">
    <source>
        <dbReference type="Proteomes" id="UP001142292"/>
    </source>
</evidence>
<dbReference type="RefSeq" id="WP_189117929.1">
    <property type="nucleotide sequence ID" value="NZ_BMRK01000005.1"/>
</dbReference>
<name>A0ABQ5SUR6_9ACTN</name>
<dbReference type="EMBL" id="BSEL01000004">
    <property type="protein sequence ID" value="GLJ67760.1"/>
    <property type="molecule type" value="Genomic_DNA"/>
</dbReference>
<organism evidence="1 2">
    <name type="scientific">Nocardioides luteus</name>
    <dbReference type="NCBI Taxonomy" id="1844"/>
    <lineage>
        <taxon>Bacteria</taxon>
        <taxon>Bacillati</taxon>
        <taxon>Actinomycetota</taxon>
        <taxon>Actinomycetes</taxon>
        <taxon>Propionibacteriales</taxon>
        <taxon>Nocardioidaceae</taxon>
        <taxon>Nocardioides</taxon>
    </lineage>
</organism>
<gene>
    <name evidence="1" type="ORF">GCM10017579_17960</name>
</gene>
<protein>
    <submittedName>
        <fullName evidence="1">Uncharacterized protein</fullName>
    </submittedName>
</protein>
<reference evidence="1" key="1">
    <citation type="journal article" date="2014" name="Int. J. Syst. Evol. Microbiol.">
        <title>Complete genome of a new Firmicutes species belonging to the dominant human colonic microbiota ('Ruminococcus bicirculans') reveals two chromosomes and a selective capacity to utilize plant glucans.</title>
        <authorList>
            <consortium name="NISC Comparative Sequencing Program"/>
            <person name="Wegmann U."/>
            <person name="Louis P."/>
            <person name="Goesmann A."/>
            <person name="Henrissat B."/>
            <person name="Duncan S.H."/>
            <person name="Flint H.J."/>
        </authorList>
    </citation>
    <scope>NUCLEOTIDE SEQUENCE</scope>
    <source>
        <strain evidence="1">VKM Ac-1246</strain>
    </source>
</reference>
<sequence>MKVHQRDHDALRTRQSHEEAAAWRRRSLLEAGFPADLAAGLAEDVRLDLHAVLQLVDRGCPPALAIRIVEPVGVRS</sequence>
<comment type="caution">
    <text evidence="1">The sequence shown here is derived from an EMBL/GenBank/DDBJ whole genome shotgun (WGS) entry which is preliminary data.</text>
</comment>
<reference evidence="1" key="2">
    <citation type="submission" date="2023-01" db="EMBL/GenBank/DDBJ databases">
        <authorList>
            <person name="Sun Q."/>
            <person name="Evtushenko L."/>
        </authorList>
    </citation>
    <scope>NUCLEOTIDE SEQUENCE</scope>
    <source>
        <strain evidence="1">VKM Ac-1246</strain>
    </source>
</reference>